<reference evidence="2 3" key="1">
    <citation type="journal article" date="2020" name="J. Phycol.">
        <title>Comparative genome analysis reveals Cyanidiococcus gen. nov., a new extremophilic red algal genus sister to Cyanidioschyzon (Cyanidioschyzonaceae, Rhodophyta).</title>
        <authorList>
            <person name="Liu S.-L."/>
            <person name="Chiang Y.-R."/>
            <person name="Yoon H.S."/>
            <person name="Fu H.-Y."/>
        </authorList>
    </citation>
    <scope>NUCLEOTIDE SEQUENCE [LARGE SCALE GENOMIC DNA]</scope>
    <source>
        <strain evidence="2 3">THAL066</strain>
    </source>
</reference>
<feature type="region of interest" description="Disordered" evidence="1">
    <location>
        <begin position="107"/>
        <end position="129"/>
    </location>
</feature>
<protein>
    <submittedName>
        <fullName evidence="2">Uncharacterized protein</fullName>
    </submittedName>
</protein>
<gene>
    <name evidence="2" type="ORF">F1559_001333</name>
</gene>
<dbReference type="OrthoDB" id="10280at2759"/>
<evidence type="ECO:0000313" key="2">
    <source>
        <dbReference type="EMBL" id="KAF6003497.1"/>
    </source>
</evidence>
<dbReference type="EMBL" id="VWRR01000006">
    <property type="protein sequence ID" value="KAF6003497.1"/>
    <property type="molecule type" value="Genomic_DNA"/>
</dbReference>
<comment type="caution">
    <text evidence="2">The sequence shown here is derived from an EMBL/GenBank/DDBJ whole genome shotgun (WGS) entry which is preliminary data.</text>
</comment>
<sequence length="271" mass="30854">MHDPVGNRKRATARVAHRSIWAASCSRISRHEYYAHDLFVSSAARPAAATSSVVMFVFGTSIPWKASKSRTQAQAPWSVRSRGAQCRLQGRFVQLRARRLPAQAQPLVGTASQARMSDAARTTPDSPDDAKQLVRHMNDELENVMQSMMHLEEYALEQVVRMKDALQSDLRKLAQHEEEQPFAKKLSDQLANKESAVFEVMRRFLFYVVGLQEQTAAITNELQALQDFVSENHERVELVLETLRERGLFGSRQDVFEGEVKKKLERFDPEI</sequence>
<proteinExistence type="predicted"/>
<organism evidence="2 3">
    <name type="scientific">Cyanidiococcus yangmingshanensis</name>
    <dbReference type="NCBI Taxonomy" id="2690220"/>
    <lineage>
        <taxon>Eukaryota</taxon>
        <taxon>Rhodophyta</taxon>
        <taxon>Bangiophyceae</taxon>
        <taxon>Cyanidiales</taxon>
        <taxon>Cyanidiaceae</taxon>
        <taxon>Cyanidiococcus</taxon>
    </lineage>
</organism>
<evidence type="ECO:0000256" key="1">
    <source>
        <dbReference type="SAM" id="MobiDB-lite"/>
    </source>
</evidence>
<dbReference type="AlphaFoldDB" id="A0A7J7ILV4"/>
<evidence type="ECO:0000313" key="3">
    <source>
        <dbReference type="Proteomes" id="UP000530660"/>
    </source>
</evidence>
<accession>A0A7J7ILV4</accession>
<name>A0A7J7ILV4_9RHOD</name>
<dbReference type="Proteomes" id="UP000530660">
    <property type="component" value="Unassembled WGS sequence"/>
</dbReference>
<keyword evidence="3" id="KW-1185">Reference proteome</keyword>